<protein>
    <submittedName>
        <fullName evidence="1">Mycofactocin MftA</fullName>
    </submittedName>
</protein>
<gene>
    <name evidence="1" type="primary">mftA</name>
    <name evidence="1" type="ORF">M5I08_21190</name>
</gene>
<accession>A0ABY4QLK6</accession>
<organism evidence="1 2">
    <name type="scientific">Candidatus Mycobacterium methanotrophicum</name>
    <dbReference type="NCBI Taxonomy" id="2943498"/>
    <lineage>
        <taxon>Bacteria</taxon>
        <taxon>Bacillati</taxon>
        <taxon>Actinomycetota</taxon>
        <taxon>Actinomycetes</taxon>
        <taxon>Mycobacteriales</taxon>
        <taxon>Mycobacteriaceae</taxon>
        <taxon>Mycobacterium</taxon>
    </lineage>
</organism>
<dbReference type="InterPro" id="IPR023988">
    <property type="entry name" value="MftA"/>
</dbReference>
<dbReference type="Pfam" id="PF23709">
    <property type="entry name" value="MftA"/>
    <property type="match status" value="1"/>
</dbReference>
<reference evidence="1" key="1">
    <citation type="submission" date="2022-05" db="EMBL/GenBank/DDBJ databases">
        <title>A methanotrophic Mycobacterium dominates a cave microbial ecosystem.</title>
        <authorList>
            <person name="Van Spanning R.J.M."/>
            <person name="Guan Q."/>
            <person name="Melkonian C."/>
            <person name="Gallant J."/>
            <person name="Polerecky L."/>
            <person name="Flot J.-F."/>
            <person name="Brandt B.W."/>
            <person name="Braster M."/>
            <person name="Iturbe Espinoza P."/>
            <person name="Aerts J."/>
            <person name="Meima-Franke M."/>
            <person name="Piersma S.R."/>
            <person name="Bunduc C."/>
            <person name="Ummels R."/>
            <person name="Pain A."/>
            <person name="Fleming E.J."/>
            <person name="van der Wel N."/>
            <person name="Gherman V.D."/>
            <person name="Sarbu S.M."/>
            <person name="Bodelier P.L.E."/>
            <person name="Bitter W."/>
        </authorList>
    </citation>
    <scope>NUCLEOTIDE SEQUENCE</scope>
    <source>
        <strain evidence="1">Sulfur Cave</strain>
    </source>
</reference>
<name>A0ABY4QLK6_9MYCO</name>
<dbReference type="RefSeq" id="WP_219067856.1">
    <property type="nucleotide sequence ID" value="NZ_CAJUXY010000026.1"/>
</dbReference>
<dbReference type="NCBIfam" id="TIGR03969">
    <property type="entry name" value="mycofactocin"/>
    <property type="match status" value="1"/>
</dbReference>
<evidence type="ECO:0000313" key="2">
    <source>
        <dbReference type="Proteomes" id="UP001056610"/>
    </source>
</evidence>
<evidence type="ECO:0000313" key="1">
    <source>
        <dbReference type="EMBL" id="UQX10540.1"/>
    </source>
</evidence>
<keyword evidence="2" id="KW-1185">Reference proteome</keyword>
<dbReference type="EMBL" id="CP097320">
    <property type="protein sequence ID" value="UQX10540.1"/>
    <property type="molecule type" value="Genomic_DNA"/>
</dbReference>
<proteinExistence type="predicted"/>
<dbReference type="Proteomes" id="UP001056610">
    <property type="component" value="Chromosome"/>
</dbReference>
<sequence>MHDPDATQAAVTAEQLISETLVEELSIDGMCGVY</sequence>